<dbReference type="GO" id="GO:0003723">
    <property type="term" value="F:RNA binding"/>
    <property type="evidence" value="ECO:0007669"/>
    <property type="project" value="UniProtKB-KW"/>
</dbReference>
<feature type="region of interest" description="Disordered" evidence="3">
    <location>
        <begin position="1063"/>
        <end position="1219"/>
    </location>
</feature>
<dbReference type="Gene3D" id="3.30.420.10">
    <property type="entry name" value="Ribonuclease H-like superfamily/Ribonuclease H"/>
    <property type="match status" value="1"/>
</dbReference>
<feature type="region of interest" description="Disordered" evidence="3">
    <location>
        <begin position="325"/>
        <end position="389"/>
    </location>
</feature>
<dbReference type="GO" id="GO:0005634">
    <property type="term" value="C:nucleus"/>
    <property type="evidence" value="ECO:0007669"/>
    <property type="project" value="UniProtKB-ARBA"/>
</dbReference>
<proteinExistence type="predicted"/>
<feature type="compositionally biased region" description="Acidic residues" evidence="3">
    <location>
        <begin position="1891"/>
        <end position="1901"/>
    </location>
</feature>
<evidence type="ECO:0000313" key="6">
    <source>
        <dbReference type="Proteomes" id="UP000053789"/>
    </source>
</evidence>
<keyword evidence="1" id="KW-0645">Protease</keyword>
<sequence>MPAKTLTIGGGSISVQVLEGSSTYLTWNQDIKSACTRQKIWKLVTGEEKVLEKPERPPAGSKVEDRETYKWDREDFEKQQEQIKDALEILTESVHASIRASILDFNTPKEIFDHLKAQYEPNKSRSLITALNQMEGISWKANTNITTLTNLLRQAKINIEAADGKYDNALMIAKLSRTLPKEYDDFISRNIDLTATMPTFDALITDLISYEARFVHRHKSTTQEAEGKEDGKKDKKKKSDRPRCDKPPGCGLYGHTNNECRKLHPELGPIPSKKDGTNDKKAESNNGKDNNKSGQHSQSGQAKPKVVQELGAMVYVDEQHLQRQLADTKKYHSENALSTSSSPASTPPKTHADVSLQIVQFRRKGKLSNEETGGGPRGLDGGKGQVDYHSAPMARSQNSFRNANTTTIVFHNYFSPLSSVSLESSPGSARTKRRNANRRRAKGGRKTESEAIIARTEPKVCGSVYGTYVLVTGVVSTFLCIVLATGWYTHAMVIVGTLVLLGRERQKTISRQAEEDTQEAIHILRSMNHTIEDSLRLPRRTRRTDRGNINGLFDQNRSAPAVSVLGETQQTSQYAATETDTRRNSWLLDSGASVHIVNSLDFVVKSRPFSLEVGTADGEGSMQVLGEMTVKLPLISPDGERQTNLTIKECLFIPSSRCNLLSLSKLAESELNLTGVWNRSHITIEYDVDGDRQIIGVADIQDKLPILRLYREESLIKPDMENLALNIDFKDPVWSWHSRLGHPSIEVMRYLPDTVDGLNITKAQINAKRGAICPICAITKATVRIPRDPARRRGTRPGEIMHSDSWGPYPVVGVQGVRFALFLIDDFSRYTWVIFAPDKEGMADRLILLLREVQNVHQFKLGTIRLDQEVGRVEKFKLWAAKHGVHIDDTVPYQHYQNGVAERNNRTVATTTNTLILPANYNHVIIRALEGRQREILANTSLPETLWPYAMRHAVWVKNRLPTRANKDRLTPWKMLKDQSPDVTHEKTWGSRVYLTRPHEQRLRTRQPKLSPRADPGHFIGFESEAILYVYDLEKKKVIRCGTDIRVAEREGLHFAHDEPSLKDRLPEWNVPTGDDDQVSDEHEDSGDDAGVEDEAINEADDDAASDRVPCCDDDAASDRVPYCEDDTAPNSVSHREDDGASARVPHCENEGVSGNIDWRPTDEQDTLNPPNLPTADDTSNIPEIDSLSIRDKDAQMDNADRRISQRESETDSEEEARRQQAMWEITDAEYGFNDYDYDDFGSGAYYVAMLADKISRYKPKEDWGERQRAAPTQDRIVNCEDCGKPCTMHGSFVTEKGRLCLACASLIPDPKVCSRCQMNFKNYCHSQIGKVCQSCSVKLMEDDDSDVTRCDQCFKLAKRVLPTQHGHLCSSCARKIPNPSTCPVCGKGASKWHHSLGGKICGPCYKVAQRKAERRKVECTECYHMGRECDYNVPCSNCVTHGKRCFGLQKKNGKPPQRYIDKCFSCATRNILCSGKRPCGSDLCKKWAGKCIYWKGDGWETLEPCMSCQKAGGPGFKCDGGRPCGQCKQGALKWCYEVDVPNIVLRCFPITEKGLEIIRRATEKCRSCTADSKGFQCSGRDGYAPCVQCVKNNHVLYCSWGDGESLVKIPTKPWSISSSINSDGEETTHKELDPIISKWSAFEVEKAFRHGGMFQDREASQDQMKRVKARKESEFYAANSDEEATDLTVPGNQQPSSTSIFVVPTTSAITEAEQEFVSLFPNGYEIIPTSAEDLQCALYAIAESLKSMKDRGMDVPIPTIDELILVSEDAYVKAEFDAFLVNGTEANRNHWSADQAGAIANYWAKAWHGVEIRVGCVQPGRKPMLTPYQTGDDNRRPITVFIYNNARQGRYSSAEDPAHFSGLRPKQTRKHSLGDTYETPSAPNDKDDNGDSDLGEQEDDILGIKIRDTTESSRKKIRSWGFVGHTGTLSDSRQLALMPEPTSYKAAMNGPEKTQWMTAMKAEYNGLEDNGTWTIVTWPAGVKPITTKWVYKRKLDACGAIARYKARLCARGFQQILGIDFHESYAPVSKHTSYRILFTLSVSLGWFIHQVDIIQAFLNSLLRECVYIRAPTGFPLKKGQLLRLNKALYGLKQAAREWYLTLSSALTKQGWRVSRYDDCIFIHEDLKLYKSIWVDDIAIFGKDRSSIEQKKLDLSSVFKLTDEGECRYYLGMNITRRGNYIHMTQETYFTQALKVYGLWDIPGKSSPLNPKIRLAKSGIAEASETFPPREYSLPECDPKFKTLFQSKVGKLNFPANITRPDLAFPVGYVARYSANPTQEHMDAVDHIFAYVKNTISLGLKIQLSTTALTLEGYVDSDFAGCVDTRKSTTGWIFFLGGSAISWKSKRQTITTTSTCEAEYVALDNAAKEAIYLKNFINDLKVEGLSVFEKVRIHIDNDSANAVANNPGNSNRLKHLEVSYHFVREKIQQGEIELVRVPSSENIADMLTKPLNGTVIQYLREKAGLY</sequence>
<dbReference type="OrthoDB" id="4361473at2759"/>
<dbReference type="RefSeq" id="XP_016617369.1">
    <property type="nucleotide sequence ID" value="XM_016766211.1"/>
</dbReference>
<keyword evidence="1" id="KW-0378">Hydrolase</keyword>
<dbReference type="PANTHER" id="PTHR11439">
    <property type="entry name" value="GAG-POL-RELATED RETROTRANSPOSON"/>
    <property type="match status" value="1"/>
</dbReference>
<dbReference type="SUPFAM" id="SSF53098">
    <property type="entry name" value="Ribonuclease H-like"/>
    <property type="match status" value="1"/>
</dbReference>
<feature type="compositionally biased region" description="Acidic residues" evidence="3">
    <location>
        <begin position="1074"/>
        <end position="1104"/>
    </location>
</feature>
<dbReference type="VEuPathDB" id="FungiDB:Z519_08483"/>
<feature type="region of interest" description="Disordered" evidence="3">
    <location>
        <begin position="1853"/>
        <end position="1901"/>
    </location>
</feature>
<feature type="compositionally biased region" description="Low complexity" evidence="3">
    <location>
        <begin position="419"/>
        <end position="429"/>
    </location>
</feature>
<feature type="compositionally biased region" description="Low complexity" evidence="3">
    <location>
        <begin position="338"/>
        <end position="349"/>
    </location>
</feature>
<dbReference type="GeneID" id="27701411"/>
<dbReference type="EMBL" id="KN846992">
    <property type="protein sequence ID" value="KIW90700.1"/>
    <property type="molecule type" value="Genomic_DNA"/>
</dbReference>
<evidence type="ECO:0000256" key="1">
    <source>
        <dbReference type="ARBA" id="ARBA00022750"/>
    </source>
</evidence>
<dbReference type="SUPFAM" id="SSF56672">
    <property type="entry name" value="DNA/RNA polymerases"/>
    <property type="match status" value="1"/>
</dbReference>
<dbReference type="GO" id="GO:0015074">
    <property type="term" value="P:DNA integration"/>
    <property type="evidence" value="ECO:0007669"/>
    <property type="project" value="InterPro"/>
</dbReference>
<feature type="region of interest" description="Disordered" evidence="3">
    <location>
        <begin position="419"/>
        <end position="447"/>
    </location>
</feature>
<feature type="domain" description="Integrase catalytic" evidence="4">
    <location>
        <begin position="793"/>
        <end position="980"/>
    </location>
</feature>
<dbReference type="Pfam" id="PF13976">
    <property type="entry name" value="gag_pre-integrs"/>
    <property type="match status" value="1"/>
</dbReference>
<dbReference type="InterPro" id="IPR036397">
    <property type="entry name" value="RNaseH_sf"/>
</dbReference>
<keyword evidence="2" id="KW-0694">RNA-binding</keyword>
<feature type="compositionally biased region" description="Polar residues" evidence="3">
    <location>
        <begin position="284"/>
        <end position="301"/>
    </location>
</feature>
<dbReference type="InterPro" id="IPR001584">
    <property type="entry name" value="Integrase_cat-core"/>
</dbReference>
<keyword evidence="1" id="KW-0064">Aspartyl protease</keyword>
<dbReference type="InterPro" id="IPR043502">
    <property type="entry name" value="DNA/RNA_pol_sf"/>
</dbReference>
<keyword evidence="6" id="KW-1185">Reference proteome</keyword>
<organism evidence="5 6">
    <name type="scientific">Cladophialophora bantiana (strain ATCC 10958 / CBS 173.52 / CDC B-1940 / NIH 8579)</name>
    <name type="common">Xylohypha bantiana</name>
    <dbReference type="NCBI Taxonomy" id="1442370"/>
    <lineage>
        <taxon>Eukaryota</taxon>
        <taxon>Fungi</taxon>
        <taxon>Dikarya</taxon>
        <taxon>Ascomycota</taxon>
        <taxon>Pezizomycotina</taxon>
        <taxon>Eurotiomycetes</taxon>
        <taxon>Chaetothyriomycetidae</taxon>
        <taxon>Chaetothyriales</taxon>
        <taxon>Herpotrichiellaceae</taxon>
        <taxon>Cladophialophora</taxon>
    </lineage>
</organism>
<dbReference type="InterPro" id="IPR012337">
    <property type="entry name" value="RNaseH-like_sf"/>
</dbReference>
<evidence type="ECO:0000259" key="4">
    <source>
        <dbReference type="PROSITE" id="PS50994"/>
    </source>
</evidence>
<dbReference type="HOGENOM" id="CLU_228781_0_0_1"/>
<dbReference type="PROSITE" id="PS50994">
    <property type="entry name" value="INTEGRASE"/>
    <property type="match status" value="1"/>
</dbReference>
<dbReference type="InterPro" id="IPR013103">
    <property type="entry name" value="RVT_2"/>
</dbReference>
<feature type="region of interest" description="Disordered" evidence="3">
    <location>
        <begin position="217"/>
        <end position="304"/>
    </location>
</feature>
<dbReference type="CDD" id="cd09272">
    <property type="entry name" value="RNase_HI_RT_Ty1"/>
    <property type="match status" value="1"/>
</dbReference>
<evidence type="ECO:0000256" key="3">
    <source>
        <dbReference type="SAM" id="MobiDB-lite"/>
    </source>
</evidence>
<evidence type="ECO:0000256" key="2">
    <source>
        <dbReference type="ARBA" id="ARBA00022884"/>
    </source>
</evidence>
<feature type="compositionally biased region" description="Basic residues" evidence="3">
    <location>
        <begin position="430"/>
        <end position="444"/>
    </location>
</feature>
<evidence type="ECO:0000313" key="5">
    <source>
        <dbReference type="EMBL" id="KIW90700.1"/>
    </source>
</evidence>
<dbReference type="InterPro" id="IPR054722">
    <property type="entry name" value="PolX-like_BBD"/>
</dbReference>
<dbReference type="Pfam" id="PF22936">
    <property type="entry name" value="Pol_BBD"/>
    <property type="match status" value="1"/>
</dbReference>
<reference evidence="5" key="1">
    <citation type="submission" date="2015-01" db="EMBL/GenBank/DDBJ databases">
        <title>The Genome Sequence of Cladophialophora bantiana CBS 173.52.</title>
        <authorList>
            <consortium name="The Broad Institute Genomics Platform"/>
            <person name="Cuomo C."/>
            <person name="de Hoog S."/>
            <person name="Gorbushina A."/>
            <person name="Stielow B."/>
            <person name="Teixiera M."/>
            <person name="Abouelleil A."/>
            <person name="Chapman S.B."/>
            <person name="Priest M."/>
            <person name="Young S.K."/>
            <person name="Wortman J."/>
            <person name="Nusbaum C."/>
            <person name="Birren B."/>
        </authorList>
    </citation>
    <scope>NUCLEOTIDE SEQUENCE [LARGE SCALE GENOMIC DNA]</scope>
    <source>
        <strain evidence="5">CBS 173.52</strain>
    </source>
</reference>
<feature type="compositionally biased region" description="Basic and acidic residues" evidence="3">
    <location>
        <begin position="1134"/>
        <end position="1150"/>
    </location>
</feature>
<gene>
    <name evidence="5" type="ORF">Z519_08483</name>
</gene>
<dbReference type="Pfam" id="PF14223">
    <property type="entry name" value="Retrotran_gag_2"/>
    <property type="match status" value="1"/>
</dbReference>
<dbReference type="GO" id="GO:0004190">
    <property type="term" value="F:aspartic-type endopeptidase activity"/>
    <property type="evidence" value="ECO:0007669"/>
    <property type="project" value="UniProtKB-KW"/>
</dbReference>
<protein>
    <recommendedName>
        <fullName evidence="4">Integrase catalytic domain-containing protein</fullName>
    </recommendedName>
</protein>
<feature type="compositionally biased region" description="Gly residues" evidence="3">
    <location>
        <begin position="372"/>
        <end position="384"/>
    </location>
</feature>
<feature type="compositionally biased region" description="Basic and acidic residues" evidence="3">
    <location>
        <begin position="272"/>
        <end position="283"/>
    </location>
</feature>
<dbReference type="Proteomes" id="UP000053789">
    <property type="component" value="Unassembled WGS sequence"/>
</dbReference>
<accession>A0A0D2HIX1</accession>
<dbReference type="PANTHER" id="PTHR11439:SF467">
    <property type="entry name" value="INTEGRASE CATALYTIC DOMAIN-CONTAINING PROTEIN"/>
    <property type="match status" value="1"/>
</dbReference>
<dbReference type="InterPro" id="IPR025724">
    <property type="entry name" value="GAG-pre-integrase_dom"/>
</dbReference>
<feature type="compositionally biased region" description="Basic and acidic residues" evidence="3">
    <location>
        <begin position="1189"/>
        <end position="1210"/>
    </location>
</feature>
<dbReference type="Pfam" id="PF07727">
    <property type="entry name" value="RVT_2"/>
    <property type="match status" value="1"/>
</dbReference>
<name>A0A0D2HIX1_CLAB1</name>